<dbReference type="Proteomes" id="UP000050741">
    <property type="component" value="Unassembled WGS sequence"/>
</dbReference>
<dbReference type="WBParaSite" id="GPLIN_000544900">
    <property type="protein sequence ID" value="GPLIN_000544900"/>
    <property type="gene ID" value="GPLIN_000544900"/>
</dbReference>
<organism evidence="3 4">
    <name type="scientific">Globodera pallida</name>
    <name type="common">Potato cyst nematode worm</name>
    <name type="synonym">Heterodera pallida</name>
    <dbReference type="NCBI Taxonomy" id="36090"/>
    <lineage>
        <taxon>Eukaryota</taxon>
        <taxon>Metazoa</taxon>
        <taxon>Ecdysozoa</taxon>
        <taxon>Nematoda</taxon>
        <taxon>Chromadorea</taxon>
        <taxon>Rhabditida</taxon>
        <taxon>Tylenchina</taxon>
        <taxon>Tylenchomorpha</taxon>
        <taxon>Tylenchoidea</taxon>
        <taxon>Heteroderidae</taxon>
        <taxon>Heteroderinae</taxon>
        <taxon>Globodera</taxon>
    </lineage>
</organism>
<keyword evidence="1" id="KW-1133">Transmembrane helix</keyword>
<dbReference type="PANTHER" id="PTHR10887">
    <property type="entry name" value="DNA2/NAM7 HELICASE FAMILY"/>
    <property type="match status" value="1"/>
</dbReference>
<evidence type="ECO:0000259" key="2">
    <source>
        <dbReference type="Pfam" id="PF13086"/>
    </source>
</evidence>
<dbReference type="GO" id="GO:0035194">
    <property type="term" value="P:regulatory ncRNA-mediated post-transcriptional gene silencing"/>
    <property type="evidence" value="ECO:0007669"/>
    <property type="project" value="TreeGrafter"/>
</dbReference>
<feature type="domain" description="DNA2/NAM7 helicase helicase" evidence="2">
    <location>
        <begin position="127"/>
        <end position="218"/>
    </location>
</feature>
<keyword evidence="1" id="KW-0812">Transmembrane</keyword>
<name>A0A183BXV9_GLOPA</name>
<evidence type="ECO:0000256" key="1">
    <source>
        <dbReference type="SAM" id="Phobius"/>
    </source>
</evidence>
<sequence>MITDRRSSMGTDVDDTAARVAVYLALVISTVMVATSGLILTFLHNDTALLMDEVSAGMDEFTYMVRFWPSQFVYNSRDHIMNELLENQRLYRFLIFPAPLDENITKEQYLVVRDLAIARCKFSSKRYNDEQRAAIVAIFAAMQLRIQSRNGNLLPFILHGPPGTGKTTTLVEACRLLEAEDAFAKVLVCTPSNTAADMFAYELIHVANVKPTSVFRLNPLTRPTSELNEALKDIVFIKPNSLMMNQFGIPPVKELMQYRIVVCTLLCSTYLSLSGMNGQFSHIIVDDAGQASELDTLVPIVGLLGGKGAKVVLAGDPRQLGPVEMIEYFKKNGISSSLIERYEANPNYRNPIPCVPWHHAEYERLYNCTGLLDIDSIPLERRQFVPESIAVRVLCAIYYVR</sequence>
<dbReference type="InterPro" id="IPR027417">
    <property type="entry name" value="P-loop_NTPase"/>
</dbReference>
<accession>A0A183BXV9</accession>
<keyword evidence="3" id="KW-1185">Reference proteome</keyword>
<dbReference type="GO" id="GO:0043186">
    <property type="term" value="C:P granule"/>
    <property type="evidence" value="ECO:0007669"/>
    <property type="project" value="TreeGrafter"/>
</dbReference>
<evidence type="ECO:0000313" key="4">
    <source>
        <dbReference type="WBParaSite" id="GPLIN_000544900"/>
    </source>
</evidence>
<dbReference type="AlphaFoldDB" id="A0A183BXV9"/>
<dbReference type="InterPro" id="IPR041677">
    <property type="entry name" value="DNA2/NAM7_AAA_11"/>
</dbReference>
<keyword evidence="1" id="KW-0472">Membrane</keyword>
<reference evidence="4" key="2">
    <citation type="submission" date="2016-06" db="UniProtKB">
        <authorList>
            <consortium name="WormBaseParasite"/>
        </authorList>
    </citation>
    <scope>IDENTIFICATION</scope>
</reference>
<dbReference type="PANTHER" id="PTHR10887:SF322">
    <property type="entry name" value="HELICASE MOV-10"/>
    <property type="match status" value="1"/>
</dbReference>
<feature type="transmembrane region" description="Helical" evidence="1">
    <location>
        <begin position="20"/>
        <end position="43"/>
    </location>
</feature>
<dbReference type="GO" id="GO:0005829">
    <property type="term" value="C:cytosol"/>
    <property type="evidence" value="ECO:0007669"/>
    <property type="project" value="TreeGrafter"/>
</dbReference>
<dbReference type="Pfam" id="PF13086">
    <property type="entry name" value="AAA_11"/>
    <property type="match status" value="2"/>
</dbReference>
<feature type="domain" description="DNA2/NAM7 helicase helicase" evidence="2">
    <location>
        <begin position="255"/>
        <end position="323"/>
    </location>
</feature>
<proteinExistence type="predicted"/>
<reference evidence="3" key="1">
    <citation type="submission" date="2014-05" db="EMBL/GenBank/DDBJ databases">
        <title>The genome and life-stage specific transcriptomes of Globodera pallida elucidate key aspects of plant parasitism by a cyst nematode.</title>
        <authorList>
            <person name="Cotton J.A."/>
            <person name="Lilley C.J."/>
            <person name="Jones L.M."/>
            <person name="Kikuchi T."/>
            <person name="Reid A.J."/>
            <person name="Thorpe P."/>
            <person name="Tsai I.J."/>
            <person name="Beasley H."/>
            <person name="Blok V."/>
            <person name="Cock P.J.A."/>
            <person name="Van den Akker S.E."/>
            <person name="Holroyd N."/>
            <person name="Hunt M."/>
            <person name="Mantelin S."/>
            <person name="Naghra H."/>
            <person name="Pain A."/>
            <person name="Palomares-Rius J.E."/>
            <person name="Zarowiecki M."/>
            <person name="Berriman M."/>
            <person name="Jones J.T."/>
            <person name="Urwin P.E."/>
        </authorList>
    </citation>
    <scope>NUCLEOTIDE SEQUENCE [LARGE SCALE GENOMIC DNA]</scope>
    <source>
        <strain evidence="3">Lindley</strain>
    </source>
</reference>
<dbReference type="InterPro" id="IPR045055">
    <property type="entry name" value="DNA2/NAM7-like"/>
</dbReference>
<protein>
    <submittedName>
        <fullName evidence="4">RNA helicase</fullName>
    </submittedName>
</protein>
<dbReference type="Gene3D" id="3.40.50.300">
    <property type="entry name" value="P-loop containing nucleotide triphosphate hydrolases"/>
    <property type="match status" value="1"/>
</dbReference>
<evidence type="ECO:0000313" key="3">
    <source>
        <dbReference type="Proteomes" id="UP000050741"/>
    </source>
</evidence>
<dbReference type="GO" id="GO:0004386">
    <property type="term" value="F:helicase activity"/>
    <property type="evidence" value="ECO:0007669"/>
    <property type="project" value="InterPro"/>
</dbReference>
<dbReference type="SUPFAM" id="SSF52540">
    <property type="entry name" value="P-loop containing nucleoside triphosphate hydrolases"/>
    <property type="match status" value="1"/>
</dbReference>